<organism evidence="1 2">
    <name type="scientific">Mycoavidus cysteinexigens</name>
    <dbReference type="NCBI Taxonomy" id="1553431"/>
    <lineage>
        <taxon>Bacteria</taxon>
        <taxon>Pseudomonadati</taxon>
        <taxon>Pseudomonadota</taxon>
        <taxon>Betaproteobacteria</taxon>
        <taxon>Burkholderiales</taxon>
        <taxon>Burkholderiaceae</taxon>
        <taxon>Mycoavidus</taxon>
    </lineage>
</organism>
<keyword evidence="2" id="KW-1185">Reference proteome</keyword>
<dbReference type="Gene3D" id="2.130.10.10">
    <property type="entry name" value="YVTN repeat-like/Quinoprotein amine dehydrogenase"/>
    <property type="match status" value="5"/>
</dbReference>
<evidence type="ECO:0000313" key="1">
    <source>
        <dbReference type="EMBL" id="BBE08808.1"/>
    </source>
</evidence>
<dbReference type="SUPFAM" id="SSF141571">
    <property type="entry name" value="Pentapeptide repeat-like"/>
    <property type="match status" value="1"/>
</dbReference>
<protein>
    <submittedName>
        <fullName evidence="1">NTPase-like protein</fullName>
    </submittedName>
</protein>
<gene>
    <name evidence="1" type="ORF">MCB1EB_0647</name>
</gene>
<dbReference type="KEGG" id="mcys:MCB1EB_0647"/>
<dbReference type="SMART" id="SM00320">
    <property type="entry name" value="WD40"/>
    <property type="match status" value="13"/>
</dbReference>
<dbReference type="InterPro" id="IPR015943">
    <property type="entry name" value="WD40/YVTN_repeat-like_dom_sf"/>
</dbReference>
<dbReference type="SUPFAM" id="SSF50978">
    <property type="entry name" value="WD40 repeat-like"/>
    <property type="match status" value="2"/>
</dbReference>
<dbReference type="PANTHER" id="PTHR22847">
    <property type="entry name" value="WD40 REPEAT PROTEIN"/>
    <property type="match status" value="1"/>
</dbReference>
<dbReference type="PRINTS" id="PR00320">
    <property type="entry name" value="GPROTEINBRPT"/>
</dbReference>
<dbReference type="PROSITE" id="PS00678">
    <property type="entry name" value="WD_REPEATS_1"/>
    <property type="match status" value="2"/>
</dbReference>
<dbReference type="AlphaFoldDB" id="A0A2Z6ETU7"/>
<proteinExistence type="predicted"/>
<reference evidence="1 2" key="1">
    <citation type="journal article" date="2018" name="Microbes Environ.">
        <title>Comparative Genomic Insights into Endofungal Lifestyles of Two Bacterial Endosymbionts, Mycoavidus cysteinexigens and Burkholderia rhizoxinica.</title>
        <authorList>
            <person name="Sharmin D."/>
            <person name="Guo Y."/>
            <person name="Nishizawa T."/>
            <person name="Ohshima S."/>
            <person name="Sato Y."/>
            <person name="Takashima Y."/>
            <person name="Narisawa K."/>
            <person name="Ohta H."/>
        </authorList>
    </citation>
    <scope>NUCLEOTIDE SEQUENCE [LARGE SCALE GENOMIC DNA]</scope>
    <source>
        <strain evidence="1 2">B1-EB</strain>
    </source>
</reference>
<dbReference type="Gene3D" id="2.160.20.80">
    <property type="entry name" value="E3 ubiquitin-protein ligase SopA"/>
    <property type="match status" value="1"/>
</dbReference>
<dbReference type="InterPro" id="IPR036322">
    <property type="entry name" value="WD40_repeat_dom_sf"/>
</dbReference>
<sequence>MLSPISGYSVAQKSLPIQLRSLPTEIQEEVEDYLDLHDRKSYYQALMTATRNGEPIDDSLALKLHLLLRNIPHEYQSILAQSDADLGHFAWSQLDNLRKSGQLDQIIEKPTFFKLLLLLQNSEIFEFLKERIEQEPELEKKLLNWVERSKQEEVESKAANALTLLVKSGVLLNDKDFNRIRVRGADLSYGVFDYTEFKDADLREVNLHHAWLREANLNNADLAGVEFGERRTLEVAGAVQACCYSPEGRWLAIAERNTIQLYDAKNLQWTHTYLGHAGEVESVTFSPNGKWLASGGDDHTIRLWSVSGARLLMDTYLGHEGRVHSVAFSPDGQWLASGSADHTVKLWNLLDTQPLPLIYTYTGHEDMVRSVAFSCDGQWLASGSSDKTIKLWDVSGTRSLIHTYENEIQHELDDQSSLHGMFDGSVWSIAFSYDGKWLASSHMGGEVKLWNVSGSRTLAYTYAKSAHITLSVAFSRDGRWLAFDGSDHGERSVELWRVSGAETPEHTYKGHRHDVNSLMFSPDSRWLMSGSGDHTVRFWSISGARPPARVYRADESPSIGNLAFSYDGQWLAYGASNNTVKLWKISGIRSLVHTYEGHKHWVSSVAFSRDGQLLASCGWDCTVMLWSVSDPKELVYTYGGHEEAVCSVAFSSDGQRLVSGSLDERVDRRMIIWNISGDRTRAKAYTEPEGGVLSAEFSNDGEWFAFCAGDTVKLWNLSGNDSLGHRYEGHQDMVSSVTFSPDSRWLASGSYDCTIKLWGVLDTRPLVRTYIGHEGKIDSVAFSPDGQWLASGSEDHTVRLWSVYSDACQKILTCFVQSVTSIVWRNSPDGLAMLATSELCNIHLWRVYYNSSQIIRVRLEWALKQDNLIATGALIETARNLTPDNRALLRQRGASQAEIIQSLP</sequence>
<dbReference type="PROSITE" id="PS50082">
    <property type="entry name" value="WD_REPEATS_2"/>
    <property type="match status" value="10"/>
</dbReference>
<dbReference type="CDD" id="cd00200">
    <property type="entry name" value="WD40"/>
    <property type="match status" value="2"/>
</dbReference>
<dbReference type="InterPro" id="IPR001680">
    <property type="entry name" value="WD40_rpt"/>
</dbReference>
<dbReference type="RefSeq" id="WP_052393775.1">
    <property type="nucleotide sequence ID" value="NZ_AP018150.1"/>
</dbReference>
<dbReference type="Proteomes" id="UP000282597">
    <property type="component" value="Chromosome"/>
</dbReference>
<evidence type="ECO:0000313" key="2">
    <source>
        <dbReference type="Proteomes" id="UP000282597"/>
    </source>
</evidence>
<dbReference type="PANTHER" id="PTHR22847:SF637">
    <property type="entry name" value="WD REPEAT DOMAIN 5B"/>
    <property type="match status" value="1"/>
</dbReference>
<accession>A0A2Z6ETU7</accession>
<dbReference type="PROSITE" id="PS50294">
    <property type="entry name" value="WD_REPEATS_REGION"/>
    <property type="match status" value="7"/>
</dbReference>
<dbReference type="Pfam" id="PF00400">
    <property type="entry name" value="WD40"/>
    <property type="match status" value="11"/>
</dbReference>
<dbReference type="Pfam" id="PF00805">
    <property type="entry name" value="Pentapeptide"/>
    <property type="match status" value="1"/>
</dbReference>
<dbReference type="InterPro" id="IPR019775">
    <property type="entry name" value="WD40_repeat_CS"/>
</dbReference>
<dbReference type="EMBL" id="AP018150">
    <property type="protein sequence ID" value="BBE08808.1"/>
    <property type="molecule type" value="Genomic_DNA"/>
</dbReference>
<name>A0A2Z6ETU7_9BURK</name>
<dbReference type="InterPro" id="IPR001646">
    <property type="entry name" value="5peptide_repeat"/>
</dbReference>
<dbReference type="InterPro" id="IPR020472">
    <property type="entry name" value="WD40_PAC1"/>
</dbReference>